<evidence type="ECO:0000313" key="2">
    <source>
        <dbReference type="EMBL" id="AHZ73274.1"/>
    </source>
</evidence>
<geneLocation type="plasmid" evidence="3"/>
<gene>
    <name evidence="2" type="ORF">OU5_P0022</name>
</gene>
<feature type="transmembrane region" description="Helical" evidence="1">
    <location>
        <begin position="12"/>
        <end position="38"/>
    </location>
</feature>
<accession>A0A024EK21</accession>
<keyword evidence="1" id="KW-0472">Membrane</keyword>
<name>A0A024EK21_9PSED</name>
<organism evidence="2 3">
    <name type="scientific">Pseudomonas mandelii JR-1</name>
    <dbReference type="NCBI Taxonomy" id="1147786"/>
    <lineage>
        <taxon>Bacteria</taxon>
        <taxon>Pseudomonadati</taxon>
        <taxon>Pseudomonadota</taxon>
        <taxon>Gammaproteobacteria</taxon>
        <taxon>Pseudomonadales</taxon>
        <taxon>Pseudomonadaceae</taxon>
        <taxon>Pseudomonas</taxon>
    </lineage>
</organism>
<dbReference type="HOGENOM" id="CLU_3187932_0_0_6"/>
<proteinExistence type="predicted"/>
<dbReference type="Proteomes" id="UP000026913">
    <property type="component" value="Plasmid unnamed"/>
</dbReference>
<dbReference type="EMBL" id="CP005961">
    <property type="protein sequence ID" value="AHZ73274.1"/>
    <property type="molecule type" value="Genomic_DNA"/>
</dbReference>
<keyword evidence="2" id="KW-0614">Plasmid</keyword>
<dbReference type="AlphaFoldDB" id="A0A024EK21"/>
<protein>
    <submittedName>
        <fullName evidence="2">Uncharacterized protein</fullName>
    </submittedName>
</protein>
<dbReference type="KEGG" id="pman:OU5_P0022"/>
<keyword evidence="1" id="KW-1133">Transmembrane helix</keyword>
<sequence>MVRKYLVDFVKGFAAEFAVAAKAAPAIFFAPVVGAKAVRQQAKKNR</sequence>
<keyword evidence="1" id="KW-0812">Transmembrane</keyword>
<evidence type="ECO:0000256" key="1">
    <source>
        <dbReference type="SAM" id="Phobius"/>
    </source>
</evidence>
<reference evidence="2 3" key="1">
    <citation type="journal article" date="2012" name="J. Bacteriol.">
        <title>Genome sequence of cold-adapted Pseudomonas mandelii strain JR-1.</title>
        <authorList>
            <person name="Jang S.H."/>
            <person name="Kim J."/>
            <person name="Kim J."/>
            <person name="Hong S."/>
            <person name="Lee C."/>
        </authorList>
    </citation>
    <scope>NUCLEOTIDE SEQUENCE [LARGE SCALE GENOMIC DNA]</scope>
    <source>
        <strain evidence="2 3">JR-1</strain>
        <plasmid evidence="3">Plasmid</plasmid>
    </source>
</reference>
<evidence type="ECO:0000313" key="3">
    <source>
        <dbReference type="Proteomes" id="UP000026913"/>
    </source>
</evidence>
<dbReference type="RefSeq" id="WP_173647487.1">
    <property type="nucleotide sequence ID" value="NZ_CP005961.1"/>
</dbReference>